<feature type="domain" description="Globin" evidence="11">
    <location>
        <begin position="1"/>
        <end position="141"/>
    </location>
</feature>
<comment type="catalytic activity">
    <reaction evidence="9">
        <text>2 nitric oxide + NADPH + 2 O2 = 2 nitrate + NADP(+) + H(+)</text>
        <dbReference type="Rhea" id="RHEA:19465"/>
        <dbReference type="ChEBI" id="CHEBI:15378"/>
        <dbReference type="ChEBI" id="CHEBI:15379"/>
        <dbReference type="ChEBI" id="CHEBI:16480"/>
        <dbReference type="ChEBI" id="CHEBI:17632"/>
        <dbReference type="ChEBI" id="CHEBI:57783"/>
        <dbReference type="ChEBI" id="CHEBI:58349"/>
        <dbReference type="EC" id="1.14.12.17"/>
    </reaction>
</comment>
<dbReference type="InterPro" id="IPR017927">
    <property type="entry name" value="FAD-bd_FR_type"/>
</dbReference>
<dbReference type="EC" id="1.14.12.17" evidence="2"/>
<dbReference type="AlphaFoldDB" id="A0A640S478"/>
<proteinExistence type="inferred from homology"/>
<evidence type="ECO:0000256" key="3">
    <source>
        <dbReference type="ARBA" id="ARBA00022617"/>
    </source>
</evidence>
<dbReference type="InterPro" id="IPR000971">
    <property type="entry name" value="Globin"/>
</dbReference>
<dbReference type="PROSITE" id="PS01033">
    <property type="entry name" value="GLOBIN"/>
    <property type="match status" value="1"/>
</dbReference>
<sequence>MLSPKSAETVRATLPAVSGAIGEITTLFYEKLFTSHPELLRHLFNRGNQANGSQQQALAGAVAAFARHLLEHPDSRPDAMLTRIAHKHASLGVRPDQYPVVREHLFAAIAEVLGDAVTDEVAAAWDEVYWLMAHALIAVEKRLLAEAGGPEGEVWRPYRVAARIEETEDVATFLLRPADGAPLPPSRPGQYVSVQVQLPDGARQIRQYSLSGQPDGGLQISVKRVSADGRPGAPSDDPAGEVSGYLHAHIHGGETLRVSPPFGEVVLCDDGEGPLLFASAGIGCTPMVAMLSHLAATGSRRRVIAAHADRSPATHPFRTDLHRLTGKLADATAELWYEEGVRPEEGLRHELPDGAGEAEPQAGADAVDSVTVRTGLMDLTQIAVPAGTTAYLCGPVPFMKAVRAQLLASGVPASRIHYEVFGPDLGL</sequence>
<dbReference type="InterPro" id="IPR012292">
    <property type="entry name" value="Globin/Proto"/>
</dbReference>
<dbReference type="RefSeq" id="WP_159475649.1">
    <property type="nucleotide sequence ID" value="NZ_BAAATH010000004.1"/>
</dbReference>
<dbReference type="EMBL" id="BLIN01000003">
    <property type="protein sequence ID" value="GFE05797.1"/>
    <property type="molecule type" value="Genomic_DNA"/>
</dbReference>
<dbReference type="Proteomes" id="UP000435837">
    <property type="component" value="Unassembled WGS sequence"/>
</dbReference>
<evidence type="ECO:0000256" key="6">
    <source>
        <dbReference type="ARBA" id="ARBA00023004"/>
    </source>
</evidence>
<evidence type="ECO:0000256" key="8">
    <source>
        <dbReference type="ARBA" id="ARBA00048649"/>
    </source>
</evidence>
<keyword evidence="6" id="KW-0408">Iron</keyword>
<evidence type="ECO:0000256" key="4">
    <source>
        <dbReference type="ARBA" id="ARBA00022621"/>
    </source>
</evidence>
<comment type="similarity">
    <text evidence="10">Belongs to the globin family.</text>
</comment>
<dbReference type="InterPro" id="IPR017938">
    <property type="entry name" value="Riboflavin_synthase-like_b-brl"/>
</dbReference>
<dbReference type="SUPFAM" id="SSF46458">
    <property type="entry name" value="Globin-like"/>
    <property type="match status" value="1"/>
</dbReference>
<dbReference type="GO" id="GO:0005344">
    <property type="term" value="F:oxygen carrier activity"/>
    <property type="evidence" value="ECO:0007669"/>
    <property type="project" value="UniProtKB-KW"/>
</dbReference>
<dbReference type="PROSITE" id="PS51384">
    <property type="entry name" value="FAD_FR"/>
    <property type="match status" value="1"/>
</dbReference>
<keyword evidence="10" id="KW-0813">Transport</keyword>
<accession>A0A640S478</accession>
<evidence type="ECO:0000259" key="12">
    <source>
        <dbReference type="PROSITE" id="PS51384"/>
    </source>
</evidence>
<keyword evidence="5" id="KW-0479">Metal-binding</keyword>
<evidence type="ECO:0000313" key="14">
    <source>
        <dbReference type="Proteomes" id="UP000435837"/>
    </source>
</evidence>
<gene>
    <name evidence="13" type="ORF">Scani_20650</name>
</gene>
<comment type="catalytic activity">
    <reaction evidence="8">
        <text>2 nitric oxide + NADH + 2 O2 = 2 nitrate + NAD(+) + H(+)</text>
        <dbReference type="Rhea" id="RHEA:19469"/>
        <dbReference type="ChEBI" id="CHEBI:15378"/>
        <dbReference type="ChEBI" id="CHEBI:15379"/>
        <dbReference type="ChEBI" id="CHEBI:16480"/>
        <dbReference type="ChEBI" id="CHEBI:17632"/>
        <dbReference type="ChEBI" id="CHEBI:57540"/>
        <dbReference type="ChEBI" id="CHEBI:57945"/>
        <dbReference type="EC" id="1.14.12.17"/>
    </reaction>
</comment>
<evidence type="ECO:0000313" key="13">
    <source>
        <dbReference type="EMBL" id="GFE05797.1"/>
    </source>
</evidence>
<evidence type="ECO:0000256" key="5">
    <source>
        <dbReference type="ARBA" id="ARBA00022723"/>
    </source>
</evidence>
<dbReference type="FunFam" id="1.10.490.10:FF:000003">
    <property type="entry name" value="Flavohemoprotein"/>
    <property type="match status" value="1"/>
</dbReference>
<dbReference type="GO" id="GO:0046872">
    <property type="term" value="F:metal ion binding"/>
    <property type="evidence" value="ECO:0007669"/>
    <property type="project" value="UniProtKB-KW"/>
</dbReference>
<reference evidence="13 14" key="1">
    <citation type="submission" date="2019-12" db="EMBL/GenBank/DDBJ databases">
        <title>Whole genome shotgun sequence of Streptomyces caniferus NBRC 15389.</title>
        <authorList>
            <person name="Ichikawa N."/>
            <person name="Kimura A."/>
            <person name="Kitahashi Y."/>
            <person name="Komaki H."/>
            <person name="Tamura T."/>
        </authorList>
    </citation>
    <scope>NUCLEOTIDE SEQUENCE [LARGE SCALE GENOMIC DNA]</scope>
    <source>
        <strain evidence="13 14">NBRC 15389</strain>
    </source>
</reference>
<dbReference type="InterPro" id="IPR039261">
    <property type="entry name" value="FNR_nucleotide-bd"/>
</dbReference>
<dbReference type="Pfam" id="PF00042">
    <property type="entry name" value="Globin"/>
    <property type="match status" value="1"/>
</dbReference>
<feature type="domain" description="FAD-binding FR-type" evidence="12">
    <location>
        <begin position="153"/>
        <end position="268"/>
    </location>
</feature>
<dbReference type="OrthoDB" id="9801223at2"/>
<dbReference type="SUPFAM" id="SSF63380">
    <property type="entry name" value="Riboflavin synthase domain-like"/>
    <property type="match status" value="1"/>
</dbReference>
<dbReference type="GO" id="GO:0019825">
    <property type="term" value="F:oxygen binding"/>
    <property type="evidence" value="ECO:0007669"/>
    <property type="project" value="InterPro"/>
</dbReference>
<dbReference type="Gene3D" id="2.40.30.10">
    <property type="entry name" value="Translation factors"/>
    <property type="match status" value="1"/>
</dbReference>
<keyword evidence="7" id="KW-0520">NAD</keyword>
<dbReference type="CDD" id="cd06184">
    <property type="entry name" value="flavohem_like_fad_nad_binding"/>
    <property type="match status" value="1"/>
</dbReference>
<keyword evidence="3 10" id="KW-0349">Heme</keyword>
<protein>
    <recommendedName>
        <fullName evidence="2">nitric oxide dioxygenase</fullName>
        <ecNumber evidence="2">1.14.12.17</ecNumber>
    </recommendedName>
</protein>
<dbReference type="PANTHER" id="PTHR43396:SF3">
    <property type="entry name" value="FLAVOHEMOPROTEIN"/>
    <property type="match status" value="1"/>
</dbReference>
<dbReference type="GO" id="GO:0071500">
    <property type="term" value="P:cellular response to nitrosative stress"/>
    <property type="evidence" value="ECO:0007669"/>
    <property type="project" value="TreeGrafter"/>
</dbReference>
<dbReference type="GO" id="GO:0020037">
    <property type="term" value="F:heme binding"/>
    <property type="evidence" value="ECO:0007669"/>
    <property type="project" value="InterPro"/>
</dbReference>
<dbReference type="Gene3D" id="3.40.50.80">
    <property type="entry name" value="Nucleotide-binding domain of ferredoxin-NADP reductase (FNR) module"/>
    <property type="match status" value="1"/>
</dbReference>
<dbReference type="SUPFAM" id="SSF52343">
    <property type="entry name" value="Ferredoxin reductase-like, C-terminal NADP-linked domain"/>
    <property type="match status" value="1"/>
</dbReference>
<evidence type="ECO:0000256" key="7">
    <source>
        <dbReference type="ARBA" id="ARBA00023027"/>
    </source>
</evidence>
<evidence type="ECO:0000256" key="10">
    <source>
        <dbReference type="RuleBase" id="RU000356"/>
    </source>
</evidence>
<keyword evidence="4 10" id="KW-0561">Oxygen transport</keyword>
<dbReference type="GO" id="GO:0046210">
    <property type="term" value="P:nitric oxide catabolic process"/>
    <property type="evidence" value="ECO:0007669"/>
    <property type="project" value="TreeGrafter"/>
</dbReference>
<dbReference type="PANTHER" id="PTHR43396">
    <property type="entry name" value="FLAVOHEMOPROTEIN"/>
    <property type="match status" value="1"/>
</dbReference>
<evidence type="ECO:0000256" key="9">
    <source>
        <dbReference type="ARBA" id="ARBA00049433"/>
    </source>
</evidence>
<dbReference type="GO" id="GO:0051537">
    <property type="term" value="F:2 iron, 2 sulfur cluster binding"/>
    <property type="evidence" value="ECO:0007669"/>
    <property type="project" value="UniProtKB-KW"/>
</dbReference>
<evidence type="ECO:0000256" key="2">
    <source>
        <dbReference type="ARBA" id="ARBA00012229"/>
    </source>
</evidence>
<dbReference type="InterPro" id="IPR009050">
    <property type="entry name" value="Globin-like_sf"/>
</dbReference>
<organism evidence="13 14">
    <name type="scientific">Streptomyces caniferus</name>
    <dbReference type="NCBI Taxonomy" id="285557"/>
    <lineage>
        <taxon>Bacteria</taxon>
        <taxon>Bacillati</taxon>
        <taxon>Actinomycetota</taxon>
        <taxon>Actinomycetes</taxon>
        <taxon>Kitasatosporales</taxon>
        <taxon>Streptomycetaceae</taxon>
        <taxon>Streptomyces</taxon>
    </lineage>
</organism>
<dbReference type="GO" id="GO:0071949">
    <property type="term" value="F:FAD binding"/>
    <property type="evidence" value="ECO:0007669"/>
    <property type="project" value="TreeGrafter"/>
</dbReference>
<evidence type="ECO:0000259" key="11">
    <source>
        <dbReference type="PROSITE" id="PS01033"/>
    </source>
</evidence>
<evidence type="ECO:0000256" key="1">
    <source>
        <dbReference type="ARBA" id="ARBA00006401"/>
    </source>
</evidence>
<dbReference type="Gene3D" id="1.10.490.10">
    <property type="entry name" value="Globins"/>
    <property type="match status" value="1"/>
</dbReference>
<name>A0A640S478_9ACTN</name>
<comment type="caution">
    <text evidence="13">The sequence shown here is derived from an EMBL/GenBank/DDBJ whole genome shotgun (WGS) entry which is preliminary data.</text>
</comment>
<dbReference type="GO" id="GO:0008941">
    <property type="term" value="F:nitric oxide dioxygenase NAD(P)H activity"/>
    <property type="evidence" value="ECO:0007669"/>
    <property type="project" value="UniProtKB-EC"/>
</dbReference>
<comment type="similarity">
    <text evidence="1">In the C-terminal section; belongs to the flavoprotein pyridine nucleotide cytochrome reductase family.</text>
</comment>